<dbReference type="AlphaFoldDB" id="A0A2N9Y8Q1"/>
<name>A0A2N9Y8Q1_9HYPH</name>
<gene>
    <name evidence="1" type="ORF">CEV08_08625</name>
</gene>
<reference evidence="1 2" key="1">
    <citation type="submission" date="2017-06" db="EMBL/GenBank/DDBJ databases">
        <title>Draft genome of Bartonella tribocorum C635.</title>
        <authorList>
            <person name="Hadjadj L."/>
            <person name="Jiyipong T."/>
            <person name="Diene S.M."/>
            <person name="Morand S."/>
            <person name="Rolain J.-M."/>
        </authorList>
    </citation>
    <scope>NUCLEOTIDE SEQUENCE [LARGE SCALE GENOMIC DNA]</scope>
    <source>
        <strain evidence="1 2">C635</strain>
    </source>
</reference>
<proteinExistence type="predicted"/>
<dbReference type="Proteomes" id="UP000230791">
    <property type="component" value="Unassembled WGS sequence"/>
</dbReference>
<protein>
    <submittedName>
        <fullName evidence="1">Uncharacterized protein</fullName>
    </submittedName>
</protein>
<organism evidence="1 2">
    <name type="scientific">Bartonella tribocorum</name>
    <dbReference type="NCBI Taxonomy" id="85701"/>
    <lineage>
        <taxon>Bacteria</taxon>
        <taxon>Pseudomonadati</taxon>
        <taxon>Pseudomonadota</taxon>
        <taxon>Alphaproteobacteria</taxon>
        <taxon>Hyphomicrobiales</taxon>
        <taxon>Bartonellaceae</taxon>
        <taxon>Bartonella</taxon>
    </lineage>
</organism>
<sequence length="109" mass="12461">MKDKRGREFFALRILMKTKQRSQNVSKVRINKIKLLVLKECGLQKGADESASKNVEHKISNEKSSLKRWVVNFLAHGVVWLMGLFCDLLKVLVDACCAPYKGQREIGKN</sequence>
<dbReference type="RefSeq" id="WP_100131215.1">
    <property type="nucleotide sequence ID" value="NZ_CADDYJ010000036.1"/>
</dbReference>
<dbReference type="EMBL" id="NJPP01000049">
    <property type="protein sequence ID" value="PIT68084.1"/>
    <property type="molecule type" value="Genomic_DNA"/>
</dbReference>
<accession>A0A2N9Y8Q1</accession>
<comment type="caution">
    <text evidence="1">The sequence shown here is derived from an EMBL/GenBank/DDBJ whole genome shotgun (WGS) entry which is preliminary data.</text>
</comment>
<evidence type="ECO:0000313" key="2">
    <source>
        <dbReference type="Proteomes" id="UP000230791"/>
    </source>
</evidence>
<evidence type="ECO:0000313" key="1">
    <source>
        <dbReference type="EMBL" id="PIT68084.1"/>
    </source>
</evidence>